<accession>A0A423PFG0</accession>
<keyword evidence="1" id="KW-0472">Membrane</keyword>
<comment type="caution">
    <text evidence="2">The sequence shown here is derived from an EMBL/GenBank/DDBJ whole genome shotgun (WGS) entry which is preliminary data.</text>
</comment>
<dbReference type="EMBL" id="AYKH01000043">
    <property type="protein sequence ID" value="ROO24305.1"/>
    <property type="molecule type" value="Genomic_DNA"/>
</dbReference>
<dbReference type="RefSeq" id="WP_185015730.1">
    <property type="nucleotide sequence ID" value="NZ_AYKH01000043.1"/>
</dbReference>
<reference evidence="2 3" key="1">
    <citation type="submission" date="2013-10" db="EMBL/GenBank/DDBJ databases">
        <title>Salinisphaera orenii MK-B5 Genome Sequencing.</title>
        <authorList>
            <person name="Lai Q."/>
            <person name="Li C."/>
            <person name="Shao Z."/>
        </authorList>
    </citation>
    <scope>NUCLEOTIDE SEQUENCE [LARGE SCALE GENOMIC DNA]</scope>
    <source>
        <strain evidence="2 3">MK-B5</strain>
    </source>
</reference>
<protein>
    <submittedName>
        <fullName evidence="2">Uncharacterized protein</fullName>
    </submittedName>
</protein>
<keyword evidence="3" id="KW-1185">Reference proteome</keyword>
<keyword evidence="1" id="KW-1133">Transmembrane helix</keyword>
<dbReference type="Proteomes" id="UP000283993">
    <property type="component" value="Unassembled WGS sequence"/>
</dbReference>
<organism evidence="2 3">
    <name type="scientific">Salinisphaera orenii MK-B5</name>
    <dbReference type="NCBI Taxonomy" id="856730"/>
    <lineage>
        <taxon>Bacteria</taxon>
        <taxon>Pseudomonadati</taxon>
        <taxon>Pseudomonadota</taxon>
        <taxon>Gammaproteobacteria</taxon>
        <taxon>Salinisphaerales</taxon>
        <taxon>Salinisphaeraceae</taxon>
        <taxon>Salinisphaera</taxon>
    </lineage>
</organism>
<sequence>MSLSMAIAFGGLVAWLGGSGAVREGRGLLGAAGIITGERLIGIFIALPAAWPGLVLILDPGLWSGRVARSKDAGPRARFS</sequence>
<gene>
    <name evidence="2" type="ORF">SAOR_15800</name>
</gene>
<proteinExistence type="predicted"/>
<dbReference type="AlphaFoldDB" id="A0A423PFG0"/>
<feature type="transmembrane region" description="Helical" evidence="1">
    <location>
        <begin position="40"/>
        <end position="62"/>
    </location>
</feature>
<evidence type="ECO:0000313" key="2">
    <source>
        <dbReference type="EMBL" id="ROO24305.1"/>
    </source>
</evidence>
<name>A0A423PFG0_9GAMM</name>
<evidence type="ECO:0000313" key="3">
    <source>
        <dbReference type="Proteomes" id="UP000283993"/>
    </source>
</evidence>
<evidence type="ECO:0000256" key="1">
    <source>
        <dbReference type="SAM" id="Phobius"/>
    </source>
</evidence>
<keyword evidence="1" id="KW-0812">Transmembrane</keyword>